<protein>
    <submittedName>
        <fullName evidence="2">Uncharacterized protein</fullName>
    </submittedName>
</protein>
<evidence type="ECO:0000313" key="1">
    <source>
        <dbReference type="Proteomes" id="UP000492821"/>
    </source>
</evidence>
<evidence type="ECO:0000313" key="2">
    <source>
        <dbReference type="WBParaSite" id="Pan_g5975.t1"/>
    </source>
</evidence>
<accession>A0A7E4W2F5</accession>
<proteinExistence type="predicted"/>
<name>A0A7E4W2F5_PANRE</name>
<organism evidence="1 2">
    <name type="scientific">Panagrellus redivivus</name>
    <name type="common">Microworm</name>
    <dbReference type="NCBI Taxonomy" id="6233"/>
    <lineage>
        <taxon>Eukaryota</taxon>
        <taxon>Metazoa</taxon>
        <taxon>Ecdysozoa</taxon>
        <taxon>Nematoda</taxon>
        <taxon>Chromadorea</taxon>
        <taxon>Rhabditida</taxon>
        <taxon>Tylenchina</taxon>
        <taxon>Panagrolaimomorpha</taxon>
        <taxon>Panagrolaimoidea</taxon>
        <taxon>Panagrolaimidae</taxon>
        <taxon>Panagrellus</taxon>
    </lineage>
</organism>
<dbReference type="AlphaFoldDB" id="A0A7E4W2F5"/>
<reference evidence="1" key="1">
    <citation type="journal article" date="2013" name="Genetics">
        <title>The draft genome and transcriptome of Panagrellus redivivus are shaped by the harsh demands of a free-living lifestyle.</title>
        <authorList>
            <person name="Srinivasan J."/>
            <person name="Dillman A.R."/>
            <person name="Macchietto M.G."/>
            <person name="Heikkinen L."/>
            <person name="Lakso M."/>
            <person name="Fracchia K.M."/>
            <person name="Antoshechkin I."/>
            <person name="Mortazavi A."/>
            <person name="Wong G."/>
            <person name="Sternberg P.W."/>
        </authorList>
    </citation>
    <scope>NUCLEOTIDE SEQUENCE [LARGE SCALE GENOMIC DNA]</scope>
    <source>
        <strain evidence="1">MT8872</strain>
    </source>
</reference>
<dbReference type="WBParaSite" id="Pan_g5975.t1">
    <property type="protein sequence ID" value="Pan_g5975.t1"/>
    <property type="gene ID" value="Pan_g5975"/>
</dbReference>
<reference evidence="2" key="2">
    <citation type="submission" date="2020-10" db="UniProtKB">
        <authorList>
            <consortium name="WormBaseParasite"/>
        </authorList>
    </citation>
    <scope>IDENTIFICATION</scope>
</reference>
<dbReference type="Proteomes" id="UP000492821">
    <property type="component" value="Unassembled WGS sequence"/>
</dbReference>
<keyword evidence="1" id="KW-1185">Reference proteome</keyword>
<sequence>MDNVHLKRVAPRTSNIMNRALHCCDTLAQDRGLPSHSEKEMELVEDCLLAPLSIDRGRIRRVPQADTTNLWNYTLGWL</sequence>